<dbReference type="RefSeq" id="WP_143057560.1">
    <property type="nucleotide sequence ID" value="NZ_FNZH01000002.1"/>
</dbReference>
<gene>
    <name evidence="2" type="ORF">SAMN05192553_102155</name>
</gene>
<reference evidence="3" key="1">
    <citation type="submission" date="2016-10" db="EMBL/GenBank/DDBJ databases">
        <authorList>
            <person name="Varghese N."/>
            <person name="Submissions S."/>
        </authorList>
    </citation>
    <scope>NUCLEOTIDE SEQUENCE [LARGE SCALE GENOMIC DNA]</scope>
    <source>
        <strain evidence="3">IBRC-M 10761</strain>
    </source>
</reference>
<dbReference type="EMBL" id="FNZH01000002">
    <property type="protein sequence ID" value="SEJ05548.1"/>
    <property type="molecule type" value="Genomic_DNA"/>
</dbReference>
<protein>
    <recommendedName>
        <fullName evidence="4">Beta-galactosidase</fullName>
    </recommendedName>
</protein>
<feature type="signal peptide" evidence="1">
    <location>
        <begin position="1"/>
        <end position="23"/>
    </location>
</feature>
<dbReference type="OrthoDB" id="9800974at2"/>
<accession>A0A1H6VLN2</accession>
<keyword evidence="1" id="KW-0732">Signal</keyword>
<evidence type="ECO:0000313" key="3">
    <source>
        <dbReference type="Proteomes" id="UP000199403"/>
    </source>
</evidence>
<dbReference type="Proteomes" id="UP000199403">
    <property type="component" value="Unassembled WGS sequence"/>
</dbReference>
<dbReference type="InterPro" id="IPR029062">
    <property type="entry name" value="Class_I_gatase-like"/>
</dbReference>
<dbReference type="SUPFAM" id="SSF51445">
    <property type="entry name" value="(Trans)glycosidases"/>
    <property type="match status" value="1"/>
</dbReference>
<sequence length="760" mass="85927">MHVSLLCGTLGRNLLLMALFGWAFGCQSEYQEDGAAYSAAVGPYKGKPTIFLNGTPVAPVQYGLTDVPGGRWSWEEIPQHNIRQFCEQGIRLYQLDLFLEQFWQADGSLDLSLAKKQVDGVLEVCPDAGVVFRFHLNAPKWWMERHPEEMTRYDGVEPMPDEQLGFSRILEADARIPMRASFASKRWQSEAREKLAAFCQSFSKTPQGDRLIGMHLANGVYGEWHQWGFMRNEADFCSAMEAHFREWLQQKYGSQTALQRAWADSTASFASASIPDTEERSHTSAGIFRDPQAERNVIDYYSCQHELVADLIIDFCSTVKENWPRPILTGAFYGYYFSVFGREAAGGHLALQKVLASDQIDYLSGPQSYYPDSGYQPGEPYRSRTLNHSLLLNGKLWLDEYDQQPRRVWPYQGLTENREAYEQALTANVSMIRRNVLYPLLKGQGLWFYDFGPASMHLHPNNQRNDQAGTNGYWDHPRYMETIGALKAIADTLLHQEYESGAEVLAVFDTESIKYTRSTRQQPCPITPQLINYSSLALFYSGALFDAIHLADLEKADLSSYKAVVFFNTFVMDAGSRALIKNKVAAEGRHLVWMYAPGYLDGKGHQSRFVSELTGINLKTTHYDEALKIIFGDTWTTLDPMEATAAYDPVFYPEDPEMTQLGTYQGLNLPAIGMKEQATHTAWYSGVPIVNAEVFRQIWEKAGVSIYTDNGDIAYGNRDWIMIHSKTAGTKVLPGGKEIETKSTPSTLLLDRQSNQLLLE</sequence>
<dbReference type="STRING" id="1416801.SAMN05192553_102155"/>
<organism evidence="2 3">
    <name type="scientific">Cyclobacterium xiamenense</name>
    <dbReference type="NCBI Taxonomy" id="1297121"/>
    <lineage>
        <taxon>Bacteria</taxon>
        <taxon>Pseudomonadati</taxon>
        <taxon>Bacteroidota</taxon>
        <taxon>Cytophagia</taxon>
        <taxon>Cytophagales</taxon>
        <taxon>Cyclobacteriaceae</taxon>
        <taxon>Cyclobacterium</taxon>
    </lineage>
</organism>
<keyword evidence="3" id="KW-1185">Reference proteome</keyword>
<evidence type="ECO:0008006" key="4">
    <source>
        <dbReference type="Google" id="ProtNLM"/>
    </source>
</evidence>
<proteinExistence type="predicted"/>
<name>A0A1H6VLN2_9BACT</name>
<evidence type="ECO:0000313" key="2">
    <source>
        <dbReference type="EMBL" id="SEJ05548.1"/>
    </source>
</evidence>
<dbReference type="Gene3D" id="3.20.20.80">
    <property type="entry name" value="Glycosidases"/>
    <property type="match status" value="1"/>
</dbReference>
<dbReference type="InterPro" id="IPR017853">
    <property type="entry name" value="GH"/>
</dbReference>
<evidence type="ECO:0000256" key="1">
    <source>
        <dbReference type="SAM" id="SignalP"/>
    </source>
</evidence>
<dbReference type="Gene3D" id="3.40.50.880">
    <property type="match status" value="1"/>
</dbReference>
<dbReference type="AlphaFoldDB" id="A0A1H6VLN2"/>
<feature type="chain" id="PRO_5011691455" description="Beta-galactosidase" evidence="1">
    <location>
        <begin position="24"/>
        <end position="760"/>
    </location>
</feature>